<dbReference type="EMBL" id="CP002444">
    <property type="protein sequence ID" value="ADU96112.1"/>
    <property type="molecule type" value="Genomic_DNA"/>
</dbReference>
<accession>E8T3I1</accession>
<dbReference type="SUPFAM" id="SSF55073">
    <property type="entry name" value="Nucleotide cyclase"/>
    <property type="match status" value="1"/>
</dbReference>
<dbReference type="SUPFAM" id="SSF141868">
    <property type="entry name" value="EAL domain-like"/>
    <property type="match status" value="1"/>
</dbReference>
<dbReference type="PANTHER" id="PTHR33121:SF82">
    <property type="entry name" value="SIGNAL TRANSDUCTION PROTEIN CONTAINING A EAL DOMAIN"/>
    <property type="match status" value="1"/>
</dbReference>
<evidence type="ECO:0000259" key="2">
    <source>
        <dbReference type="PROSITE" id="PS50887"/>
    </source>
</evidence>
<feature type="domain" description="EAL" evidence="1">
    <location>
        <begin position="413"/>
        <end position="662"/>
    </location>
</feature>
<dbReference type="Gene3D" id="3.20.20.450">
    <property type="entry name" value="EAL domain"/>
    <property type="match status" value="1"/>
</dbReference>
<dbReference type="InterPro" id="IPR000160">
    <property type="entry name" value="GGDEF_dom"/>
</dbReference>
<dbReference type="OrthoDB" id="7057390at2"/>
<dbReference type="PROSITE" id="PS50883">
    <property type="entry name" value="EAL"/>
    <property type="match status" value="1"/>
</dbReference>
<proteinExistence type="predicted"/>
<feature type="domain" description="GGDEF" evidence="2">
    <location>
        <begin position="271"/>
        <end position="401"/>
    </location>
</feature>
<name>E8T3I1_THEA1</name>
<dbReference type="SMART" id="SM00052">
    <property type="entry name" value="EAL"/>
    <property type="match status" value="1"/>
</dbReference>
<dbReference type="eggNOG" id="COG2200">
    <property type="taxonomic scope" value="Bacteria"/>
</dbReference>
<dbReference type="HOGENOM" id="CLU_414427_0_0_0"/>
<dbReference type="AlphaFoldDB" id="E8T3I1"/>
<dbReference type="InterPro" id="IPR043128">
    <property type="entry name" value="Rev_trsase/Diguanyl_cyclase"/>
</dbReference>
<dbReference type="PROSITE" id="PS50887">
    <property type="entry name" value="GGDEF"/>
    <property type="match status" value="1"/>
</dbReference>
<dbReference type="InterPro" id="IPR035919">
    <property type="entry name" value="EAL_sf"/>
</dbReference>
<organism evidence="3 4">
    <name type="scientific">Thermovibrio ammonificans (strain DSM 15698 / JCM 12110 / HB-1)</name>
    <dbReference type="NCBI Taxonomy" id="648996"/>
    <lineage>
        <taxon>Bacteria</taxon>
        <taxon>Pseudomonadati</taxon>
        <taxon>Aquificota</taxon>
        <taxon>Aquificia</taxon>
        <taxon>Desulfurobacteriales</taxon>
        <taxon>Desulfurobacteriaceae</taxon>
        <taxon>Thermovibrio</taxon>
    </lineage>
</organism>
<dbReference type="InterPro" id="IPR050706">
    <property type="entry name" value="Cyclic-di-GMP_PDE-like"/>
</dbReference>
<dbReference type="InterPro" id="IPR029787">
    <property type="entry name" value="Nucleotide_cyclase"/>
</dbReference>
<dbReference type="InterPro" id="IPR001633">
    <property type="entry name" value="EAL_dom"/>
</dbReference>
<protein>
    <submittedName>
        <fullName evidence="3">Diguanylate phosphodiesterase</fullName>
    </submittedName>
</protein>
<sequence length="662" mass="76871">MDRESLKLLKSLLPDFLKEIEREFSRDPFVREFVKEERAFKELVKLQKTLLNLFLENLEGKNRLNGKVEESVRLYQVPYVAIYRAVTAAKEKLVEQLAEKEIDRLQLFEVSRKLQKLLNAVARAYLKKEALELRRVLDSPFKEHLLFKKHAKWIEELSESIADLELSRFPLKNYKECEFTKVLNYPESLMVCMDKNLCSYLDELHRLIHKLADSLYYYCSKKQFNEAYLVFKDLKEQVIRFTQVLGELYFVTYSDLEHSFFKLIQFLQREGRITVFMVDFQGLKSLNAIYGEGIVTGAIKEIIKRLKREIEPETELLIKGVTADLYLLTTGSGKRLLEKVEKALKEPAEAEGKRLHLKALVVGVELPPFGQVTPEELIKVFSNLKKEAKKLNRDRLYLSGNEGQRKIEEILNEKYNEHFVLKKIKNGEVDVVFQPIYTVDTRELFTLEVLGRIKDGEKLIPAGIFIDAIYNLHLIEEFDTLVIKRLKEKANLIKRITNRLFINVSFQSLLDPNYIKELQSFVESFGETGVTLELTEQRFVENTQVVEEVSKNHKIYFIIDDFGKGYSSLRTLVELAKKGILKFLKIDGTLIKDVESDSFVKKVIKIISTLGEELQVGVVGEFVENEETVKVLQELGVQYAQGYYLSKPLTLEELLVKIVEEG</sequence>
<dbReference type="STRING" id="648996.Theam_0139"/>
<dbReference type="CDD" id="cd01948">
    <property type="entry name" value="EAL"/>
    <property type="match status" value="1"/>
</dbReference>
<dbReference type="RefSeq" id="WP_013536898.1">
    <property type="nucleotide sequence ID" value="NC_014926.1"/>
</dbReference>
<dbReference type="KEGG" id="tam:Theam_0139"/>
<dbReference type="eggNOG" id="COG2199">
    <property type="taxonomic scope" value="Bacteria"/>
</dbReference>
<evidence type="ECO:0000313" key="3">
    <source>
        <dbReference type="EMBL" id="ADU96112.1"/>
    </source>
</evidence>
<dbReference type="Pfam" id="PF00563">
    <property type="entry name" value="EAL"/>
    <property type="match status" value="1"/>
</dbReference>
<gene>
    <name evidence="3" type="ordered locus">Theam_0139</name>
</gene>
<evidence type="ECO:0000313" key="4">
    <source>
        <dbReference type="Proteomes" id="UP000006362"/>
    </source>
</evidence>
<evidence type="ECO:0000259" key="1">
    <source>
        <dbReference type="PROSITE" id="PS50883"/>
    </source>
</evidence>
<reference evidence="3" key="1">
    <citation type="submission" date="2011-01" db="EMBL/GenBank/DDBJ databases">
        <title>Complete sequence of chromosome of Thermovibrio ammonificans HB-1.</title>
        <authorList>
            <consortium name="US DOE Joint Genome Institute"/>
            <person name="Lucas S."/>
            <person name="Copeland A."/>
            <person name="Lapidus A."/>
            <person name="Cheng J.-F."/>
            <person name="Goodwin L."/>
            <person name="Pitluck S."/>
            <person name="Davenport K."/>
            <person name="Detter J.C."/>
            <person name="Han C."/>
            <person name="Tapia R."/>
            <person name="Land M."/>
            <person name="Hauser L."/>
            <person name="Kyrpides N."/>
            <person name="Ivanova N."/>
            <person name="Ovchinnikova G."/>
            <person name="Vetriani C."/>
            <person name="Woyke T."/>
        </authorList>
    </citation>
    <scope>NUCLEOTIDE SEQUENCE [LARGE SCALE GENOMIC DNA]</scope>
    <source>
        <strain evidence="3">HB-1</strain>
    </source>
</reference>
<dbReference type="GO" id="GO:0071111">
    <property type="term" value="F:cyclic-guanylate-specific phosphodiesterase activity"/>
    <property type="evidence" value="ECO:0007669"/>
    <property type="project" value="InterPro"/>
</dbReference>
<dbReference type="PANTHER" id="PTHR33121">
    <property type="entry name" value="CYCLIC DI-GMP PHOSPHODIESTERASE PDEF"/>
    <property type="match status" value="1"/>
</dbReference>
<dbReference type="Proteomes" id="UP000006362">
    <property type="component" value="Chromosome"/>
</dbReference>
<keyword evidence="4" id="KW-1185">Reference proteome</keyword>
<dbReference type="Gene3D" id="3.30.70.270">
    <property type="match status" value="1"/>
</dbReference>